<dbReference type="CDD" id="cd02947">
    <property type="entry name" value="TRX_family"/>
    <property type="match status" value="1"/>
</dbReference>
<protein>
    <submittedName>
        <fullName evidence="1">Uncharacterized protein</fullName>
    </submittedName>
</protein>
<dbReference type="InterPro" id="IPR050620">
    <property type="entry name" value="Thioredoxin_H-type-like"/>
</dbReference>
<evidence type="ECO:0000313" key="2">
    <source>
        <dbReference type="Proteomes" id="UP000256970"/>
    </source>
</evidence>
<gene>
    <name evidence="1" type="ORF">BQ4739_LOCUS6311</name>
</gene>
<dbReference type="PANTHER" id="PTHR10438">
    <property type="entry name" value="THIOREDOXIN"/>
    <property type="match status" value="1"/>
</dbReference>
<organism evidence="1 2">
    <name type="scientific">Tetradesmus obliquus</name>
    <name type="common">Green alga</name>
    <name type="synonym">Acutodesmus obliquus</name>
    <dbReference type="NCBI Taxonomy" id="3088"/>
    <lineage>
        <taxon>Eukaryota</taxon>
        <taxon>Viridiplantae</taxon>
        <taxon>Chlorophyta</taxon>
        <taxon>core chlorophytes</taxon>
        <taxon>Chlorophyceae</taxon>
        <taxon>CS clade</taxon>
        <taxon>Sphaeropleales</taxon>
        <taxon>Scenedesmaceae</taxon>
        <taxon>Tetradesmus</taxon>
    </lineage>
</organism>
<evidence type="ECO:0000313" key="1">
    <source>
        <dbReference type="EMBL" id="SZX65847.1"/>
    </source>
</evidence>
<reference evidence="1 2" key="1">
    <citation type="submission" date="2016-10" db="EMBL/GenBank/DDBJ databases">
        <authorList>
            <person name="Cai Z."/>
        </authorList>
    </citation>
    <scope>NUCLEOTIDE SEQUENCE [LARGE SCALE GENOMIC DNA]</scope>
</reference>
<name>A0A383VJZ5_TETOB</name>
<dbReference type="InterPro" id="IPR013766">
    <property type="entry name" value="Thioredoxin_domain"/>
</dbReference>
<dbReference type="Proteomes" id="UP000256970">
    <property type="component" value="Unassembled WGS sequence"/>
</dbReference>
<dbReference type="InterPro" id="IPR017937">
    <property type="entry name" value="Thioredoxin_CS"/>
</dbReference>
<dbReference type="Pfam" id="PF00085">
    <property type="entry name" value="Thioredoxin"/>
    <property type="match status" value="1"/>
</dbReference>
<dbReference type="Gene3D" id="3.40.30.10">
    <property type="entry name" value="Glutaredoxin"/>
    <property type="match status" value="1"/>
</dbReference>
<accession>A0A383VJZ5</accession>
<dbReference type="InterPro" id="IPR036249">
    <property type="entry name" value="Thioredoxin-like_sf"/>
</dbReference>
<sequence length="115" mass="12735">MRVIYTPSEYLELCSGLLVLFFTATWCAPCHLFEPKLAALEGLYSQVVFCKVDVEDAVELADSFSIFTLPTVALVKGGQEVHRVVGVAHKRPSRPVSQAIRQHLLEQQPEQHAAG</sequence>
<keyword evidence="2" id="KW-1185">Reference proteome</keyword>
<proteinExistence type="predicted"/>
<dbReference type="PANTHER" id="PTHR10438:SF468">
    <property type="entry name" value="THIOREDOXIN-1-RELATED"/>
    <property type="match status" value="1"/>
</dbReference>
<dbReference type="PROSITE" id="PS51352">
    <property type="entry name" value="THIOREDOXIN_2"/>
    <property type="match status" value="1"/>
</dbReference>
<dbReference type="AlphaFoldDB" id="A0A383VJZ5"/>
<dbReference type="SUPFAM" id="SSF52833">
    <property type="entry name" value="Thioredoxin-like"/>
    <property type="match status" value="1"/>
</dbReference>
<dbReference type="STRING" id="3088.A0A383VJZ5"/>
<dbReference type="PROSITE" id="PS00194">
    <property type="entry name" value="THIOREDOXIN_1"/>
    <property type="match status" value="1"/>
</dbReference>
<dbReference type="EMBL" id="FNXT01000665">
    <property type="protein sequence ID" value="SZX65847.1"/>
    <property type="molecule type" value="Genomic_DNA"/>
</dbReference>